<proteinExistence type="predicted"/>
<dbReference type="VEuPathDB" id="FungiDB:AMAG_06748"/>
<feature type="region of interest" description="Disordered" evidence="1">
    <location>
        <begin position="1"/>
        <end position="111"/>
    </location>
</feature>
<protein>
    <submittedName>
        <fullName evidence="2">Uncharacterized protein</fullName>
    </submittedName>
</protein>
<feature type="compositionally biased region" description="Low complexity" evidence="1">
    <location>
        <begin position="19"/>
        <end position="45"/>
    </location>
</feature>
<organism evidence="2 3">
    <name type="scientific">Allomyces macrogynus (strain ATCC 38327)</name>
    <name type="common">Allomyces javanicus var. macrogynus</name>
    <dbReference type="NCBI Taxonomy" id="578462"/>
    <lineage>
        <taxon>Eukaryota</taxon>
        <taxon>Fungi</taxon>
        <taxon>Fungi incertae sedis</taxon>
        <taxon>Blastocladiomycota</taxon>
        <taxon>Blastocladiomycetes</taxon>
        <taxon>Blastocladiales</taxon>
        <taxon>Blastocladiaceae</taxon>
        <taxon>Allomyces</taxon>
    </lineage>
</organism>
<gene>
    <name evidence="2" type="ORF">AMAG_06748</name>
</gene>
<evidence type="ECO:0000313" key="3">
    <source>
        <dbReference type="Proteomes" id="UP000054350"/>
    </source>
</evidence>
<dbReference type="Proteomes" id="UP000054350">
    <property type="component" value="Unassembled WGS sequence"/>
</dbReference>
<dbReference type="AlphaFoldDB" id="A0A0L0SEY6"/>
<feature type="region of interest" description="Disordered" evidence="1">
    <location>
        <begin position="263"/>
        <end position="289"/>
    </location>
</feature>
<keyword evidence="3" id="KW-1185">Reference proteome</keyword>
<sequence>MSPEISVTDVDSPRPSPKLAPRTVAVTVPPPSSSLSAMSSPLSNPDSSQETILLPSPPMQEGEDDAGRAPVPRANHQAQKQPGTPVPSSRAARVPNAPAVARSVPPTSTEPASPLRLHAVLCGTGYCLLEPHLAAHFPHAAAQFPGFRLPTPAERTVLAISPLPSAATADTRIARLDEWLLYLHAAFPALVHACHVVPWAPPRVPREPAPPASANGPRAAKAQGLGVVVPPKWRFKRVAPAARNVRAPPEVVATIKAHAAAAVAPTRAPAQMRERATPPPQQARTAQGGASWSAAVARTGVAHAGVPPTAVHTGRT</sequence>
<accession>A0A0L0SEY6</accession>
<evidence type="ECO:0000313" key="2">
    <source>
        <dbReference type="EMBL" id="KNE60984.1"/>
    </source>
</evidence>
<evidence type="ECO:0000256" key="1">
    <source>
        <dbReference type="SAM" id="MobiDB-lite"/>
    </source>
</evidence>
<reference evidence="2 3" key="1">
    <citation type="submission" date="2009-11" db="EMBL/GenBank/DDBJ databases">
        <title>Annotation of Allomyces macrogynus ATCC 38327.</title>
        <authorList>
            <consortium name="The Broad Institute Genome Sequencing Platform"/>
            <person name="Russ C."/>
            <person name="Cuomo C."/>
            <person name="Burger G."/>
            <person name="Gray M.W."/>
            <person name="Holland P.W.H."/>
            <person name="King N."/>
            <person name="Lang F.B.F."/>
            <person name="Roger A.J."/>
            <person name="Ruiz-Trillo I."/>
            <person name="Young S.K."/>
            <person name="Zeng Q."/>
            <person name="Gargeya S."/>
            <person name="Fitzgerald M."/>
            <person name="Haas B."/>
            <person name="Abouelleil A."/>
            <person name="Alvarado L."/>
            <person name="Arachchi H.M."/>
            <person name="Berlin A."/>
            <person name="Chapman S.B."/>
            <person name="Gearin G."/>
            <person name="Goldberg J."/>
            <person name="Griggs A."/>
            <person name="Gujja S."/>
            <person name="Hansen M."/>
            <person name="Heiman D."/>
            <person name="Howarth C."/>
            <person name="Larimer J."/>
            <person name="Lui A."/>
            <person name="MacDonald P.J.P."/>
            <person name="McCowen C."/>
            <person name="Montmayeur A."/>
            <person name="Murphy C."/>
            <person name="Neiman D."/>
            <person name="Pearson M."/>
            <person name="Priest M."/>
            <person name="Roberts A."/>
            <person name="Saif S."/>
            <person name="Shea T."/>
            <person name="Sisk P."/>
            <person name="Stolte C."/>
            <person name="Sykes S."/>
            <person name="Wortman J."/>
            <person name="Nusbaum C."/>
            <person name="Birren B."/>
        </authorList>
    </citation>
    <scope>NUCLEOTIDE SEQUENCE [LARGE SCALE GENOMIC DNA]</scope>
    <source>
        <strain evidence="2 3">ATCC 38327</strain>
    </source>
</reference>
<reference evidence="3" key="2">
    <citation type="submission" date="2009-11" db="EMBL/GenBank/DDBJ databases">
        <title>The Genome Sequence of Allomyces macrogynus strain ATCC 38327.</title>
        <authorList>
            <consortium name="The Broad Institute Genome Sequencing Platform"/>
            <person name="Russ C."/>
            <person name="Cuomo C."/>
            <person name="Shea T."/>
            <person name="Young S.K."/>
            <person name="Zeng Q."/>
            <person name="Koehrsen M."/>
            <person name="Haas B."/>
            <person name="Borodovsky M."/>
            <person name="Guigo R."/>
            <person name="Alvarado L."/>
            <person name="Berlin A."/>
            <person name="Borenstein D."/>
            <person name="Chen Z."/>
            <person name="Engels R."/>
            <person name="Freedman E."/>
            <person name="Gellesch M."/>
            <person name="Goldberg J."/>
            <person name="Griggs A."/>
            <person name="Gujja S."/>
            <person name="Heiman D."/>
            <person name="Hepburn T."/>
            <person name="Howarth C."/>
            <person name="Jen D."/>
            <person name="Larson L."/>
            <person name="Lewis B."/>
            <person name="Mehta T."/>
            <person name="Park D."/>
            <person name="Pearson M."/>
            <person name="Roberts A."/>
            <person name="Saif S."/>
            <person name="Shenoy N."/>
            <person name="Sisk P."/>
            <person name="Stolte C."/>
            <person name="Sykes S."/>
            <person name="Walk T."/>
            <person name="White J."/>
            <person name="Yandava C."/>
            <person name="Burger G."/>
            <person name="Gray M.W."/>
            <person name="Holland P.W.H."/>
            <person name="King N."/>
            <person name="Lang F.B.F."/>
            <person name="Roger A.J."/>
            <person name="Ruiz-Trillo I."/>
            <person name="Lander E."/>
            <person name="Nusbaum C."/>
        </authorList>
    </citation>
    <scope>NUCLEOTIDE SEQUENCE [LARGE SCALE GENOMIC DNA]</scope>
    <source>
        <strain evidence="3">ATCC 38327</strain>
    </source>
</reference>
<name>A0A0L0SEY6_ALLM3</name>
<feature type="compositionally biased region" description="Low complexity" evidence="1">
    <location>
        <begin position="87"/>
        <end position="106"/>
    </location>
</feature>
<dbReference type="EMBL" id="GG745337">
    <property type="protein sequence ID" value="KNE60984.1"/>
    <property type="molecule type" value="Genomic_DNA"/>
</dbReference>